<evidence type="ECO:0000256" key="4">
    <source>
        <dbReference type="PIRSR" id="PIRSR000097-1"/>
    </source>
</evidence>
<sequence length="360" mass="40946">MAFWPLSYHSPLDVPFQTVHRISKVGLIRAPLTHVRCSNVLWMCHRDPKEEEDRICLANWHGSLLSEPAKVTTAVKSAIDVGYRHIDCAYCYDNEDAVGDAIQSKIADGTVNREQLFVTSKQLFETFHKAEDVETGVKNSLTSLKLEYLDLYLMHWPFGITNTGERWPTGPDGKALYNDVHFTETWQAMEKLVEKGLVRSIGLSNFNISQIKEVIALPNKVPIANNQVELSPYLVQGELIDFCKSHNITVTAYSPLGSPDREDPLEGEPVLMEHPKLVELAKRKGKSVAQILIRYHLQQNVVCIPKSVTPSRIQENFESLNFELSDAEIQEMKSFNRNHRYCTYGEASEHPLYPFGEKKM</sequence>
<dbReference type="FunFam" id="3.20.20.100:FF:000006">
    <property type="entry name" value="Aldo-keto reductase family 1 member A1"/>
    <property type="match status" value="1"/>
</dbReference>
<dbReference type="PROSITE" id="PS00798">
    <property type="entry name" value="ALDOKETO_REDUCTASE_1"/>
    <property type="match status" value="1"/>
</dbReference>
<dbReference type="GO" id="GO:0016491">
    <property type="term" value="F:oxidoreductase activity"/>
    <property type="evidence" value="ECO:0007669"/>
    <property type="project" value="UniProtKB-KW"/>
</dbReference>
<evidence type="ECO:0000256" key="5">
    <source>
        <dbReference type="PIRSR" id="PIRSR000097-2"/>
    </source>
</evidence>
<dbReference type="Gene3D" id="3.20.20.100">
    <property type="entry name" value="NADP-dependent oxidoreductase domain"/>
    <property type="match status" value="1"/>
</dbReference>
<comment type="similarity">
    <text evidence="1">Belongs to the aldo/keto reductase family.</text>
</comment>
<evidence type="ECO:0000313" key="9">
    <source>
        <dbReference type="Proteomes" id="UP001152320"/>
    </source>
</evidence>
<evidence type="ECO:0000256" key="2">
    <source>
        <dbReference type="ARBA" id="ARBA00022857"/>
    </source>
</evidence>
<dbReference type="InterPro" id="IPR023210">
    <property type="entry name" value="NADP_OxRdtase_dom"/>
</dbReference>
<dbReference type="PIRSF" id="PIRSF000097">
    <property type="entry name" value="AKR"/>
    <property type="match status" value="1"/>
</dbReference>
<reference evidence="8" key="1">
    <citation type="submission" date="2021-10" db="EMBL/GenBank/DDBJ databases">
        <title>Tropical sea cucumber genome reveals ecological adaptation and Cuvierian tubules defense mechanism.</title>
        <authorList>
            <person name="Chen T."/>
        </authorList>
    </citation>
    <scope>NUCLEOTIDE SEQUENCE</scope>
    <source>
        <strain evidence="8">Nanhai2018</strain>
        <tissue evidence="8">Muscle</tissue>
    </source>
</reference>
<name>A0A9Q1H904_HOLLE</name>
<feature type="binding site" evidence="5">
    <location>
        <position position="155"/>
    </location>
    <ligand>
        <name>substrate</name>
    </ligand>
</feature>
<dbReference type="EMBL" id="JAIZAY010000009">
    <property type="protein sequence ID" value="KAJ8036736.1"/>
    <property type="molecule type" value="Genomic_DNA"/>
</dbReference>
<dbReference type="Proteomes" id="UP001152320">
    <property type="component" value="Chromosome 9"/>
</dbReference>
<dbReference type="PANTHER" id="PTHR11732">
    <property type="entry name" value="ALDO/KETO REDUCTASE"/>
    <property type="match status" value="1"/>
</dbReference>
<feature type="domain" description="NADP-dependent oxidoreductase" evidence="7">
    <location>
        <begin position="68"/>
        <end position="336"/>
    </location>
</feature>
<dbReference type="InterPro" id="IPR018170">
    <property type="entry name" value="Aldo/ket_reductase_CS"/>
</dbReference>
<keyword evidence="2" id="KW-0521">NADP</keyword>
<evidence type="ECO:0000256" key="6">
    <source>
        <dbReference type="PIRSR" id="PIRSR000097-3"/>
    </source>
</evidence>
<feature type="site" description="Lowers pKa of active site Tyr" evidence="6">
    <location>
        <position position="121"/>
    </location>
</feature>
<organism evidence="8 9">
    <name type="scientific">Holothuria leucospilota</name>
    <name type="common">Black long sea cucumber</name>
    <name type="synonym">Mertensiothuria leucospilota</name>
    <dbReference type="NCBI Taxonomy" id="206669"/>
    <lineage>
        <taxon>Eukaryota</taxon>
        <taxon>Metazoa</taxon>
        <taxon>Echinodermata</taxon>
        <taxon>Eleutherozoa</taxon>
        <taxon>Echinozoa</taxon>
        <taxon>Holothuroidea</taxon>
        <taxon>Aspidochirotacea</taxon>
        <taxon>Aspidochirotida</taxon>
        <taxon>Holothuriidae</taxon>
        <taxon>Holothuria</taxon>
    </lineage>
</organism>
<dbReference type="SUPFAM" id="SSF51430">
    <property type="entry name" value="NAD(P)-linked oxidoreductase"/>
    <property type="match status" value="1"/>
</dbReference>
<gene>
    <name evidence="8" type="ORF">HOLleu_20796</name>
</gene>
<comment type="caution">
    <text evidence="8">The sequence shown here is derived from an EMBL/GenBank/DDBJ whole genome shotgun (WGS) entry which is preliminary data.</text>
</comment>
<dbReference type="InterPro" id="IPR036812">
    <property type="entry name" value="NAD(P)_OxRdtase_dom_sf"/>
</dbReference>
<dbReference type="PROSITE" id="PS00062">
    <property type="entry name" value="ALDOKETO_REDUCTASE_2"/>
    <property type="match status" value="1"/>
</dbReference>
<evidence type="ECO:0000259" key="7">
    <source>
        <dbReference type="Pfam" id="PF00248"/>
    </source>
</evidence>
<protein>
    <submittedName>
        <fullName evidence="8">Alcohol dehydrogenase [NADP(+)] A</fullName>
    </submittedName>
</protein>
<dbReference type="Pfam" id="PF00248">
    <property type="entry name" value="Aldo_ket_red"/>
    <property type="match status" value="1"/>
</dbReference>
<evidence type="ECO:0000256" key="3">
    <source>
        <dbReference type="ARBA" id="ARBA00023002"/>
    </source>
</evidence>
<accession>A0A9Q1H904</accession>
<evidence type="ECO:0000256" key="1">
    <source>
        <dbReference type="ARBA" id="ARBA00007905"/>
    </source>
</evidence>
<dbReference type="PRINTS" id="PR00069">
    <property type="entry name" value="ALDKETRDTASE"/>
</dbReference>
<keyword evidence="3" id="KW-0560">Oxidoreductase</keyword>
<evidence type="ECO:0000313" key="8">
    <source>
        <dbReference type="EMBL" id="KAJ8036736.1"/>
    </source>
</evidence>
<dbReference type="InterPro" id="IPR020471">
    <property type="entry name" value="AKR"/>
</dbReference>
<feature type="active site" description="Proton donor" evidence="4">
    <location>
        <position position="92"/>
    </location>
</feature>
<dbReference type="OrthoDB" id="416253at2759"/>
<proteinExistence type="inferred from homology"/>
<dbReference type="AlphaFoldDB" id="A0A9Q1H904"/>
<keyword evidence="9" id="KW-1185">Reference proteome</keyword>